<dbReference type="OrthoDB" id="3176171at2759"/>
<accession>A0A836I0F2</accession>
<protein>
    <submittedName>
        <fullName evidence="1">Uncharacterized protein</fullName>
    </submittedName>
</protein>
<dbReference type="Proteomes" id="UP000674318">
    <property type="component" value="Unassembled WGS sequence"/>
</dbReference>
<evidence type="ECO:0000313" key="1">
    <source>
        <dbReference type="EMBL" id="KAG5494160.1"/>
    </source>
</evidence>
<name>A0A836I0F2_9TRYP</name>
<dbReference type="AlphaFoldDB" id="A0A836I0F2"/>
<reference evidence="1 2" key="1">
    <citation type="submission" date="2021-02" db="EMBL/GenBank/DDBJ databases">
        <title>Porcisia hertigi Genome sequencing and assembly.</title>
        <authorList>
            <person name="Almutairi H."/>
            <person name="Gatherer D."/>
        </authorList>
    </citation>
    <scope>NUCLEOTIDE SEQUENCE [LARGE SCALE GENOMIC DNA]</scope>
    <source>
        <strain evidence="1 2">C119</strain>
    </source>
</reference>
<organism evidence="1 2">
    <name type="scientific">Porcisia hertigi</name>
    <dbReference type="NCBI Taxonomy" id="2761500"/>
    <lineage>
        <taxon>Eukaryota</taxon>
        <taxon>Discoba</taxon>
        <taxon>Euglenozoa</taxon>
        <taxon>Kinetoplastea</taxon>
        <taxon>Metakinetoplastina</taxon>
        <taxon>Trypanosomatida</taxon>
        <taxon>Trypanosomatidae</taxon>
        <taxon>Leishmaniinae</taxon>
        <taxon>Porcisia</taxon>
    </lineage>
</organism>
<evidence type="ECO:0000313" key="2">
    <source>
        <dbReference type="Proteomes" id="UP000674318"/>
    </source>
</evidence>
<dbReference type="KEGG" id="phet:94288115"/>
<sequence>MRFDYLVVSGAFHFGADFTYDDALIREILTEHRMSNMRETEHSPALSNATWSLRIFFYAHLPQRVYFRRPFSLSVVFPRLIWRDGSVRAAFVGPSKDLRRTVAPPSSTHPIRGATLQLSFDASGGFVTSSSACATLYLSVSNTEYLRLQTVKFSVLGSVGSGEAHKPIVVASGIFPLTSVTLAEPVVLHMPLYCRGCTVGKLTAVLLEVYYERNMAELSAFGLRDVRCATLCYCDDNESRRSDRRWAAASEDDDGVFSFSAHGPTMVQTREAYCLPGSDAWRWISEWQPDCRDDDQQGWVYTPGVRQDLRLSATASTGMRHCRWVRVMQADDPIVYHCYLAEKRRVTTV</sequence>
<comment type="caution">
    <text evidence="1">The sequence shown here is derived from an EMBL/GenBank/DDBJ whole genome shotgun (WGS) entry which is preliminary data.</text>
</comment>
<dbReference type="RefSeq" id="XP_067754195.1">
    <property type="nucleotide sequence ID" value="XM_067898038.1"/>
</dbReference>
<proteinExistence type="predicted"/>
<keyword evidence="2" id="KW-1185">Reference proteome</keyword>
<dbReference type="GeneID" id="94288115"/>
<gene>
    <name evidence="1" type="ORF">JKF63_01995</name>
</gene>
<dbReference type="EMBL" id="JAFJZO010000034">
    <property type="protein sequence ID" value="KAG5494160.1"/>
    <property type="molecule type" value="Genomic_DNA"/>
</dbReference>